<evidence type="ECO:0000256" key="1">
    <source>
        <dbReference type="ARBA" id="ARBA00006964"/>
    </source>
</evidence>
<dbReference type="AlphaFoldDB" id="A0A1B7XJM3"/>
<evidence type="ECO:0000313" key="8">
    <source>
        <dbReference type="Proteomes" id="UP000091979"/>
    </source>
</evidence>
<dbReference type="InterPro" id="IPR002678">
    <property type="entry name" value="DUF34/NIF3"/>
</dbReference>
<dbReference type="FunFam" id="3.40.1390.30:FF:000001">
    <property type="entry name" value="GTP cyclohydrolase 1 type 2"/>
    <property type="match status" value="1"/>
</dbReference>
<feature type="binding site" evidence="6">
    <location>
        <position position="297"/>
    </location>
    <ligand>
        <name>a divalent metal cation</name>
        <dbReference type="ChEBI" id="CHEBI:60240"/>
        <label>1</label>
    </ligand>
</feature>
<proteinExistence type="inferred from homology"/>
<dbReference type="PATRIC" id="fig|1560234.3.peg.2559"/>
<name>A0A1B7XJM3_9BACT</name>
<sequence length="334" mass="36356">MKTADLIKKIEDTAFLCGAASWDNCGIQIPNESKEVRKLAVALDPTADTIQTAIVQGADFVLTHHPLLMKPRYLNKLDAHFSIVSSLIKNNVCLYSAHTSLDANPEGPAGWLARALDLQSCKLLSTTCSFEPEAIAFSSAQGVVTDAVRNKWEKLPYIHSVRNVEQMINVTYNKEHRSTVLAQLAADLDTLPIFIPSTPDTGSQSLGFGTIGTLPKPVSFGIFAEQLASVVNRDYWVKSGPTPDTVSKVAYCTGSGSDFAPKAFALGADVFITGDVKYHSALDTTGCILDVGHFSLEEEMMRQFALQLKAKLNDIEIFFLPAQDPMRLVGPFAE</sequence>
<dbReference type="InterPro" id="IPR017221">
    <property type="entry name" value="DUF34/NIF3_bac"/>
</dbReference>
<evidence type="ECO:0000256" key="6">
    <source>
        <dbReference type="PIRSR" id="PIRSR602678-1"/>
    </source>
</evidence>
<dbReference type="Pfam" id="PF01784">
    <property type="entry name" value="DUF34_NIF3"/>
    <property type="match status" value="1"/>
</dbReference>
<accession>A0A1B7XJM3</accession>
<evidence type="ECO:0000256" key="5">
    <source>
        <dbReference type="PIRNR" id="PIRNR037489"/>
    </source>
</evidence>
<feature type="binding site" evidence="6">
    <location>
        <position position="293"/>
    </location>
    <ligand>
        <name>a divalent metal cation</name>
        <dbReference type="ChEBI" id="CHEBI:60240"/>
        <label>1</label>
    </ligand>
</feature>
<feature type="binding site" evidence="6">
    <location>
        <position position="65"/>
    </location>
    <ligand>
        <name>a divalent metal cation</name>
        <dbReference type="ChEBI" id="CHEBI:60240"/>
        <label>1</label>
    </ligand>
</feature>
<comment type="similarity">
    <text evidence="1 5">Belongs to the GTP cyclohydrolase I type 2/NIF3 family.</text>
</comment>
<reference evidence="7 8" key="1">
    <citation type="submission" date="2015-01" db="EMBL/GenBank/DDBJ databases">
        <title>Desulfovibrio sp. JC271 draft genome sequence.</title>
        <authorList>
            <person name="Shivani Y."/>
            <person name="Subhash Y."/>
            <person name="Sasikala C."/>
            <person name="Ramana C.V."/>
        </authorList>
    </citation>
    <scope>NUCLEOTIDE SEQUENCE [LARGE SCALE GENOMIC DNA]</scope>
    <source>
        <strain evidence="7 8">JC271</strain>
    </source>
</reference>
<evidence type="ECO:0000256" key="3">
    <source>
        <dbReference type="ARBA" id="ARBA00022112"/>
    </source>
</evidence>
<organism evidence="7 8">
    <name type="scientific">Halodesulfovibrio spirochaetisodalis</name>
    <dbReference type="NCBI Taxonomy" id="1560234"/>
    <lineage>
        <taxon>Bacteria</taxon>
        <taxon>Pseudomonadati</taxon>
        <taxon>Thermodesulfobacteriota</taxon>
        <taxon>Desulfovibrionia</taxon>
        <taxon>Desulfovibrionales</taxon>
        <taxon>Desulfovibrionaceae</taxon>
        <taxon>Halodesulfovibrio</taxon>
    </lineage>
</organism>
<protein>
    <recommendedName>
        <fullName evidence="3 5">GTP cyclohydrolase 1 type 2 homolog</fullName>
    </recommendedName>
</protein>
<dbReference type="PANTHER" id="PTHR13799:SF14">
    <property type="entry name" value="GTP CYCLOHYDROLASE 1 TYPE 2 HOMOLOG"/>
    <property type="match status" value="1"/>
</dbReference>
<gene>
    <name evidence="7" type="ORF">SP90_03440</name>
</gene>
<dbReference type="NCBIfam" id="TIGR00486">
    <property type="entry name" value="YbgI_SA1388"/>
    <property type="match status" value="1"/>
</dbReference>
<comment type="caution">
    <text evidence="7">The sequence shown here is derived from an EMBL/GenBank/DDBJ whole genome shotgun (WGS) entry which is preliminary data.</text>
</comment>
<dbReference type="SUPFAM" id="SSF102705">
    <property type="entry name" value="NIF3 (NGG1p interacting factor 3)-like"/>
    <property type="match status" value="1"/>
</dbReference>
<feature type="binding site" evidence="6">
    <location>
        <position position="64"/>
    </location>
    <ligand>
        <name>a divalent metal cation</name>
        <dbReference type="ChEBI" id="CHEBI:60240"/>
        <label>2</label>
    </ligand>
</feature>
<dbReference type="OrthoDB" id="9792792at2"/>
<dbReference type="EMBL" id="JXMS01000004">
    <property type="protein sequence ID" value="OBQ55694.1"/>
    <property type="molecule type" value="Genomic_DNA"/>
</dbReference>
<evidence type="ECO:0000256" key="4">
    <source>
        <dbReference type="ARBA" id="ARBA00022723"/>
    </source>
</evidence>
<dbReference type="GO" id="GO:0046872">
    <property type="term" value="F:metal ion binding"/>
    <property type="evidence" value="ECO:0007669"/>
    <property type="project" value="UniProtKB-UniRule"/>
</dbReference>
<dbReference type="PANTHER" id="PTHR13799">
    <property type="entry name" value="NGG1 INTERACTING FACTOR 3"/>
    <property type="match status" value="1"/>
</dbReference>
<evidence type="ECO:0000313" key="7">
    <source>
        <dbReference type="EMBL" id="OBQ55694.1"/>
    </source>
</evidence>
<dbReference type="Gene3D" id="3.40.1390.30">
    <property type="entry name" value="NIF3 (NGG1p interacting factor 3)-like"/>
    <property type="match status" value="2"/>
</dbReference>
<evidence type="ECO:0000256" key="2">
    <source>
        <dbReference type="ARBA" id="ARBA00011643"/>
    </source>
</evidence>
<keyword evidence="4 5" id="KW-0479">Metal-binding</keyword>
<dbReference type="InterPro" id="IPR036069">
    <property type="entry name" value="DUF34/NIF3_sf"/>
</dbReference>
<feature type="binding site" evidence="6">
    <location>
        <position position="102"/>
    </location>
    <ligand>
        <name>a divalent metal cation</name>
        <dbReference type="ChEBI" id="CHEBI:60240"/>
        <label>1</label>
    </ligand>
</feature>
<comment type="subunit">
    <text evidence="2">Homohexamer.</text>
</comment>
<keyword evidence="8" id="KW-1185">Reference proteome</keyword>
<dbReference type="STRING" id="1560234.SP90_03440"/>
<dbReference type="PIRSF" id="PIRSF037489">
    <property type="entry name" value="UCP037489_NIF3_YqfO"/>
    <property type="match status" value="1"/>
</dbReference>
<dbReference type="RefSeq" id="WP_066852609.1">
    <property type="nucleotide sequence ID" value="NZ_JXMS01000004.1"/>
</dbReference>
<dbReference type="GO" id="GO:0005737">
    <property type="term" value="C:cytoplasm"/>
    <property type="evidence" value="ECO:0007669"/>
    <property type="project" value="TreeGrafter"/>
</dbReference>
<dbReference type="Proteomes" id="UP000091979">
    <property type="component" value="Unassembled WGS sequence"/>
</dbReference>